<dbReference type="Pfam" id="PF02015">
    <property type="entry name" value="Glyco_hydro_45"/>
    <property type="match status" value="2"/>
</dbReference>
<comment type="caution">
    <text evidence="10">The sequence shown here is derived from an EMBL/GenBank/DDBJ whole genome shotgun (WGS) entry which is preliminary data.</text>
</comment>
<evidence type="ECO:0000256" key="5">
    <source>
        <dbReference type="ARBA" id="ARBA00023001"/>
    </source>
</evidence>
<protein>
    <recommendedName>
        <fullName evidence="3">cellulase</fullName>
        <ecNumber evidence="3">3.2.1.4</ecNumber>
    </recommendedName>
</protein>
<proteinExistence type="inferred from homology"/>
<dbReference type="EMBL" id="JAPWTJ010000119">
    <property type="protein sequence ID" value="KAJ8982526.1"/>
    <property type="molecule type" value="Genomic_DNA"/>
</dbReference>
<keyword evidence="11" id="KW-1185">Reference proteome</keyword>
<evidence type="ECO:0000256" key="3">
    <source>
        <dbReference type="ARBA" id="ARBA00012601"/>
    </source>
</evidence>
<keyword evidence="8" id="KW-0624">Polysaccharide degradation</keyword>
<dbReference type="InterPro" id="IPR036908">
    <property type="entry name" value="RlpA-like_sf"/>
</dbReference>
<dbReference type="SUPFAM" id="SSF50685">
    <property type="entry name" value="Barwin-like endoglucanases"/>
    <property type="match status" value="2"/>
</dbReference>
<dbReference type="InterPro" id="IPR000334">
    <property type="entry name" value="Glyco_hydro_45"/>
</dbReference>
<dbReference type="PANTHER" id="PTHR39730">
    <property type="entry name" value="ENDOGLUCANASE 1"/>
    <property type="match status" value="1"/>
</dbReference>
<dbReference type="InterPro" id="IPR052288">
    <property type="entry name" value="GH45_Enzymes"/>
</dbReference>
<organism evidence="10 11">
    <name type="scientific">Molorchus minor</name>
    <dbReference type="NCBI Taxonomy" id="1323400"/>
    <lineage>
        <taxon>Eukaryota</taxon>
        <taxon>Metazoa</taxon>
        <taxon>Ecdysozoa</taxon>
        <taxon>Arthropoda</taxon>
        <taxon>Hexapoda</taxon>
        <taxon>Insecta</taxon>
        <taxon>Pterygota</taxon>
        <taxon>Neoptera</taxon>
        <taxon>Endopterygota</taxon>
        <taxon>Coleoptera</taxon>
        <taxon>Polyphaga</taxon>
        <taxon>Cucujiformia</taxon>
        <taxon>Chrysomeloidea</taxon>
        <taxon>Cerambycidae</taxon>
        <taxon>Lamiinae</taxon>
        <taxon>Monochamini</taxon>
        <taxon>Molorchus</taxon>
    </lineage>
</organism>
<keyword evidence="7" id="KW-0326">Glycosidase</keyword>
<keyword evidence="5" id="KW-0136">Cellulose degradation</keyword>
<dbReference type="EC" id="3.2.1.4" evidence="3"/>
<evidence type="ECO:0000256" key="1">
    <source>
        <dbReference type="ARBA" id="ARBA00000966"/>
    </source>
</evidence>
<evidence type="ECO:0000313" key="10">
    <source>
        <dbReference type="EMBL" id="KAJ8982526.1"/>
    </source>
</evidence>
<comment type="catalytic activity">
    <reaction evidence="1">
        <text>Endohydrolysis of (1-&gt;4)-beta-D-glucosidic linkages in cellulose, lichenin and cereal beta-D-glucans.</text>
        <dbReference type="EC" id="3.2.1.4"/>
    </reaction>
</comment>
<sequence>IESADDCLKIDENLQPGCLFRFTWMKGSSNPPVTFQEVECPQELIDVIHVCIGRDIHIAPIVGGVNGTATTYRFWGCCKTLLFLAINRHTNVQSGCDHDKNGTAFLCSDQVGIAVNETFAYGFAGAYLSVDNGTSRCCQCLLITFEDFLIRDKQMIVQIINSGGNVNVSHIDIALPGGGGGLEDLGCTYQWGDDAFDTIEDVDDCLTLPESLQPGCQFRFTWMLSADNPPVKYQEVECPQELIDITGCQAS</sequence>
<dbReference type="Proteomes" id="UP001162164">
    <property type="component" value="Unassembled WGS sequence"/>
</dbReference>
<name>A0ABQ9JXE7_9CUCU</name>
<evidence type="ECO:0000313" key="11">
    <source>
        <dbReference type="Proteomes" id="UP001162164"/>
    </source>
</evidence>
<evidence type="ECO:0000256" key="7">
    <source>
        <dbReference type="ARBA" id="ARBA00023295"/>
    </source>
</evidence>
<feature type="domain" description="Glycosyl hydrolases family 45 active site" evidence="9">
    <location>
        <begin position="85"/>
        <end position="249"/>
    </location>
</feature>
<evidence type="ECO:0000259" key="9">
    <source>
        <dbReference type="Pfam" id="PF02015"/>
    </source>
</evidence>
<feature type="domain" description="Glycosyl hydrolases family 45 active site" evidence="9">
    <location>
        <begin position="1"/>
        <end position="47"/>
    </location>
</feature>
<evidence type="ECO:0000256" key="8">
    <source>
        <dbReference type="ARBA" id="ARBA00023326"/>
    </source>
</evidence>
<keyword evidence="6" id="KW-0119">Carbohydrate metabolism</keyword>
<gene>
    <name evidence="10" type="ORF">NQ317_018567</name>
</gene>
<reference evidence="10" key="1">
    <citation type="journal article" date="2023" name="Insect Mol. Biol.">
        <title>Genome sequencing provides insights into the evolution of gene families encoding plant cell wall-degrading enzymes in longhorned beetles.</title>
        <authorList>
            <person name="Shin N.R."/>
            <person name="Okamura Y."/>
            <person name="Kirsch R."/>
            <person name="Pauchet Y."/>
        </authorList>
    </citation>
    <scope>NUCLEOTIDE SEQUENCE</scope>
    <source>
        <strain evidence="10">MMC_N1</strain>
    </source>
</reference>
<dbReference type="Gene3D" id="2.40.40.10">
    <property type="entry name" value="RlpA-like domain"/>
    <property type="match status" value="2"/>
</dbReference>
<evidence type="ECO:0000256" key="6">
    <source>
        <dbReference type="ARBA" id="ARBA00023277"/>
    </source>
</evidence>
<dbReference type="PANTHER" id="PTHR39730:SF1">
    <property type="entry name" value="ENDOGLUCANASE 1"/>
    <property type="match status" value="1"/>
</dbReference>
<feature type="non-terminal residue" evidence="10">
    <location>
        <position position="1"/>
    </location>
</feature>
<evidence type="ECO:0000256" key="2">
    <source>
        <dbReference type="ARBA" id="ARBA00007793"/>
    </source>
</evidence>
<evidence type="ECO:0000256" key="4">
    <source>
        <dbReference type="ARBA" id="ARBA00022801"/>
    </source>
</evidence>
<comment type="similarity">
    <text evidence="2">Belongs to the glycosyl hydrolase 45 (cellulase K) family.</text>
</comment>
<accession>A0ABQ9JXE7</accession>
<keyword evidence="4" id="KW-0378">Hydrolase</keyword>